<reference evidence="9" key="1">
    <citation type="submission" date="2020-11" db="EMBL/GenBank/DDBJ databases">
        <title>Nocardia NEAU-351.nov., a novel actinomycete isolated from the cow dung.</title>
        <authorList>
            <person name="Zhang X."/>
        </authorList>
    </citation>
    <scope>NUCLEOTIDE SEQUENCE</scope>
    <source>
        <strain evidence="9">NEAU-351</strain>
    </source>
</reference>
<dbReference type="InterPro" id="IPR008972">
    <property type="entry name" value="Cupredoxin"/>
</dbReference>
<dbReference type="Pfam" id="PF00127">
    <property type="entry name" value="Copper-bind"/>
    <property type="match status" value="1"/>
</dbReference>
<evidence type="ECO:0000256" key="5">
    <source>
        <dbReference type="ARBA" id="ARBA00022982"/>
    </source>
</evidence>
<evidence type="ECO:0000256" key="1">
    <source>
        <dbReference type="ARBA" id="ARBA00004418"/>
    </source>
</evidence>
<keyword evidence="2" id="KW-0813">Transport</keyword>
<feature type="binding site" evidence="7">
    <location>
        <position position="134"/>
    </location>
    <ligand>
        <name>Cu cation</name>
        <dbReference type="ChEBI" id="CHEBI:23378"/>
    </ligand>
</feature>
<dbReference type="InterPro" id="IPR052721">
    <property type="entry name" value="ET_Amicyanin"/>
</dbReference>
<accession>A0A931IBH0</accession>
<organism evidence="9 10">
    <name type="scientific">Nocardia bovistercoris</name>
    <dbReference type="NCBI Taxonomy" id="2785916"/>
    <lineage>
        <taxon>Bacteria</taxon>
        <taxon>Bacillati</taxon>
        <taxon>Actinomycetota</taxon>
        <taxon>Actinomycetes</taxon>
        <taxon>Mycobacteriales</taxon>
        <taxon>Nocardiaceae</taxon>
        <taxon>Nocardia</taxon>
    </lineage>
</organism>
<evidence type="ECO:0000256" key="2">
    <source>
        <dbReference type="ARBA" id="ARBA00022448"/>
    </source>
</evidence>
<dbReference type="GO" id="GO:0009055">
    <property type="term" value="F:electron transfer activity"/>
    <property type="evidence" value="ECO:0007669"/>
    <property type="project" value="InterPro"/>
</dbReference>
<feature type="binding site" evidence="7">
    <location>
        <position position="137"/>
    </location>
    <ligand>
        <name>Cu cation</name>
        <dbReference type="ChEBI" id="CHEBI:23378"/>
    </ligand>
</feature>
<dbReference type="InterPro" id="IPR000923">
    <property type="entry name" value="BlueCu_1"/>
</dbReference>
<gene>
    <name evidence="9" type="ORF">IT779_14705</name>
</gene>
<dbReference type="RefSeq" id="WP_196149861.1">
    <property type="nucleotide sequence ID" value="NZ_JADMLG010000005.1"/>
</dbReference>
<feature type="binding site" evidence="7">
    <location>
        <position position="131"/>
    </location>
    <ligand>
        <name>Cu cation</name>
        <dbReference type="ChEBI" id="CHEBI:23378"/>
    </ligand>
</feature>
<dbReference type="CDD" id="cd13921">
    <property type="entry name" value="Amicyanin"/>
    <property type="match status" value="1"/>
</dbReference>
<dbReference type="InterPro" id="IPR002386">
    <property type="entry name" value="Amicyanin/Pseudoazurin"/>
</dbReference>
<name>A0A931IBH0_9NOCA</name>
<comment type="cofactor">
    <cofactor evidence="7">
        <name>Cu cation</name>
        <dbReference type="ChEBI" id="CHEBI:23378"/>
    </cofactor>
    <text evidence="7">Binds 1 copper ion per subunit.</text>
</comment>
<dbReference type="GO" id="GO:0005507">
    <property type="term" value="F:copper ion binding"/>
    <property type="evidence" value="ECO:0007669"/>
    <property type="project" value="InterPro"/>
</dbReference>
<keyword evidence="10" id="KW-1185">Reference proteome</keyword>
<dbReference type="SUPFAM" id="SSF49503">
    <property type="entry name" value="Cupredoxins"/>
    <property type="match status" value="1"/>
</dbReference>
<dbReference type="InterPro" id="IPR035668">
    <property type="entry name" value="Amicyanin"/>
</dbReference>
<dbReference type="Proteomes" id="UP000655751">
    <property type="component" value="Unassembled WGS sequence"/>
</dbReference>
<feature type="domain" description="Blue (type 1) copper" evidence="8">
    <location>
        <begin position="62"/>
        <end position="143"/>
    </location>
</feature>
<dbReference type="AlphaFoldDB" id="A0A931IBH0"/>
<dbReference type="Gene3D" id="2.60.40.420">
    <property type="entry name" value="Cupredoxins - blue copper proteins"/>
    <property type="match status" value="1"/>
</dbReference>
<evidence type="ECO:0000259" key="8">
    <source>
        <dbReference type="Pfam" id="PF00127"/>
    </source>
</evidence>
<keyword evidence="6 7" id="KW-0186">Copper</keyword>
<keyword evidence="4" id="KW-0574">Periplasm</keyword>
<proteinExistence type="predicted"/>
<sequence>MSIRSHVNGSRVNAVRIVTAVLLCAAVASSGCGSDESASTATTSAAASAANPTSAGPRESAAVTVRVDDMKFSPAEVTVQVGDTVTWKFSDRFPHSVQGMGDKAMGINSPIYNTGEWSYTFTSAGSYRYLCSLHPEMRGTVTVR</sequence>
<feature type="binding site" evidence="7">
    <location>
        <position position="95"/>
    </location>
    <ligand>
        <name>Cu cation</name>
        <dbReference type="ChEBI" id="CHEBI:23378"/>
    </ligand>
</feature>
<evidence type="ECO:0000256" key="7">
    <source>
        <dbReference type="PIRSR" id="PIRSR602386-1"/>
    </source>
</evidence>
<dbReference type="GO" id="GO:0042597">
    <property type="term" value="C:periplasmic space"/>
    <property type="evidence" value="ECO:0007669"/>
    <property type="project" value="UniProtKB-SubCell"/>
</dbReference>
<dbReference type="EMBL" id="JADMLG010000005">
    <property type="protein sequence ID" value="MBH0777526.1"/>
    <property type="molecule type" value="Genomic_DNA"/>
</dbReference>
<keyword evidence="3 7" id="KW-0479">Metal-binding</keyword>
<dbReference type="PANTHER" id="PTHR36507:SF1">
    <property type="entry name" value="BLL1555 PROTEIN"/>
    <property type="match status" value="1"/>
</dbReference>
<evidence type="ECO:0000256" key="3">
    <source>
        <dbReference type="ARBA" id="ARBA00022723"/>
    </source>
</evidence>
<evidence type="ECO:0000256" key="4">
    <source>
        <dbReference type="ARBA" id="ARBA00022764"/>
    </source>
</evidence>
<keyword evidence="5" id="KW-0249">Electron transport</keyword>
<protein>
    <submittedName>
        <fullName evidence="9">Cupredoxin family copper-binding protein</fullName>
    </submittedName>
</protein>
<dbReference type="PROSITE" id="PS51257">
    <property type="entry name" value="PROKAR_LIPOPROTEIN"/>
    <property type="match status" value="1"/>
</dbReference>
<evidence type="ECO:0000313" key="9">
    <source>
        <dbReference type="EMBL" id="MBH0777526.1"/>
    </source>
</evidence>
<comment type="subcellular location">
    <subcellularLocation>
        <location evidence="1">Periplasm</location>
    </subcellularLocation>
</comment>
<comment type="caution">
    <text evidence="9">The sequence shown here is derived from an EMBL/GenBank/DDBJ whole genome shotgun (WGS) entry which is preliminary data.</text>
</comment>
<dbReference type="PANTHER" id="PTHR36507">
    <property type="entry name" value="BLL1555 PROTEIN"/>
    <property type="match status" value="1"/>
</dbReference>
<evidence type="ECO:0000313" key="10">
    <source>
        <dbReference type="Proteomes" id="UP000655751"/>
    </source>
</evidence>
<evidence type="ECO:0000256" key="6">
    <source>
        <dbReference type="ARBA" id="ARBA00023008"/>
    </source>
</evidence>
<dbReference type="PRINTS" id="PR00155">
    <property type="entry name" value="AMICYANIN"/>
</dbReference>